<gene>
    <name evidence="1" type="ORF">P1J78_21655</name>
</gene>
<dbReference type="InterPro" id="IPR014718">
    <property type="entry name" value="GH-type_carb-bd"/>
</dbReference>
<proteinExistence type="predicted"/>
<organism evidence="1 2">
    <name type="scientific">Psychromarinibacter sediminicola</name>
    <dbReference type="NCBI Taxonomy" id="3033385"/>
    <lineage>
        <taxon>Bacteria</taxon>
        <taxon>Pseudomonadati</taxon>
        <taxon>Pseudomonadota</taxon>
        <taxon>Alphaproteobacteria</taxon>
        <taxon>Rhodobacterales</taxon>
        <taxon>Paracoccaceae</taxon>
        <taxon>Psychromarinibacter</taxon>
    </lineage>
</organism>
<comment type="caution">
    <text evidence="1">The sequence shown here is derived from an EMBL/GenBank/DDBJ whole genome shotgun (WGS) entry which is preliminary data.</text>
</comment>
<keyword evidence="2" id="KW-1185">Reference proteome</keyword>
<dbReference type="SUPFAM" id="SSF74650">
    <property type="entry name" value="Galactose mutarotase-like"/>
    <property type="match status" value="1"/>
</dbReference>
<reference evidence="1" key="1">
    <citation type="submission" date="2023-03" db="EMBL/GenBank/DDBJ databases">
        <title>Multiphase analysis and comparison of six strains from genera Psychromarinibacter, Lutimaribacter, and Maritimibacter, including a novel species: Psychromarinibacter sediminicola sp. nov.</title>
        <authorList>
            <person name="Wang Y.-H."/>
            <person name="Ye M.-Q."/>
            <person name="Du Z.-J."/>
        </authorList>
    </citation>
    <scope>NUCLEOTIDE SEQUENCE</scope>
    <source>
        <strain evidence="1">C21-152</strain>
    </source>
</reference>
<protein>
    <recommendedName>
        <fullName evidence="3">Galactose mutarotase</fullName>
    </recommendedName>
</protein>
<dbReference type="GO" id="GO:0003824">
    <property type="term" value="F:catalytic activity"/>
    <property type="evidence" value="ECO:0007669"/>
    <property type="project" value="InterPro"/>
</dbReference>
<dbReference type="AlphaFoldDB" id="A0AAE3NTN5"/>
<accession>A0AAE3NTN5</accession>
<evidence type="ECO:0000313" key="2">
    <source>
        <dbReference type="Proteomes" id="UP001220964"/>
    </source>
</evidence>
<dbReference type="InterPro" id="IPR011013">
    <property type="entry name" value="Gal_mutarotase_sf_dom"/>
</dbReference>
<dbReference type="GO" id="GO:0005975">
    <property type="term" value="P:carbohydrate metabolic process"/>
    <property type="evidence" value="ECO:0007669"/>
    <property type="project" value="InterPro"/>
</dbReference>
<name>A0AAE3NTN5_9RHOB</name>
<dbReference type="Proteomes" id="UP001220964">
    <property type="component" value="Unassembled WGS sequence"/>
</dbReference>
<dbReference type="GO" id="GO:0030246">
    <property type="term" value="F:carbohydrate binding"/>
    <property type="evidence" value="ECO:0007669"/>
    <property type="project" value="InterPro"/>
</dbReference>
<evidence type="ECO:0008006" key="3">
    <source>
        <dbReference type="Google" id="ProtNLM"/>
    </source>
</evidence>
<evidence type="ECO:0000313" key="1">
    <source>
        <dbReference type="EMBL" id="MDF0603343.1"/>
    </source>
</evidence>
<dbReference type="Gene3D" id="2.70.98.10">
    <property type="match status" value="1"/>
</dbReference>
<dbReference type="RefSeq" id="WP_275569465.1">
    <property type="nucleotide sequence ID" value="NZ_JARGYC010000088.1"/>
</dbReference>
<sequence>MAPSTGEGFGWKPALRDHGVLWGRPWECWHESDSVVAVFRDEAFRFERTLTLAGNTVTAAYGLRNTGTTAFGYLYSQHMLLNLEVGETIDVAGIGPILQGGRLYQGRDVRWQELQHLNPVRGVDAGIVEKLYAMLTGPARCTVTGQADALELAWTSQDMPAVGLWFAYGGWPSGEAGHQVAIEPTSAPVDALADGGAAWLEPGRGRRWSITATLKTPDEGAERQSR</sequence>
<dbReference type="EMBL" id="JARGYC010000088">
    <property type="protein sequence ID" value="MDF0603343.1"/>
    <property type="molecule type" value="Genomic_DNA"/>
</dbReference>